<dbReference type="SUPFAM" id="SSF48498">
    <property type="entry name" value="Tetracyclin repressor-like, C-terminal domain"/>
    <property type="match status" value="1"/>
</dbReference>
<dbReference type="Proteomes" id="UP000240739">
    <property type="component" value="Unassembled WGS sequence"/>
</dbReference>
<evidence type="ECO:0000313" key="6">
    <source>
        <dbReference type="Proteomes" id="UP000240739"/>
    </source>
</evidence>
<feature type="region of interest" description="Disordered" evidence="3">
    <location>
        <begin position="1"/>
        <end position="26"/>
    </location>
</feature>
<dbReference type="InterPro" id="IPR036271">
    <property type="entry name" value="Tet_transcr_reg_TetR-rel_C_sf"/>
</dbReference>
<gene>
    <name evidence="5" type="ORF">C7Y72_20855</name>
</gene>
<dbReference type="EMBL" id="PYYB01000004">
    <property type="protein sequence ID" value="PTL55023.1"/>
    <property type="molecule type" value="Genomic_DNA"/>
</dbReference>
<dbReference type="InterPro" id="IPR009057">
    <property type="entry name" value="Homeodomain-like_sf"/>
</dbReference>
<dbReference type="PROSITE" id="PS50977">
    <property type="entry name" value="HTH_TETR_2"/>
    <property type="match status" value="1"/>
</dbReference>
<evidence type="ECO:0000256" key="3">
    <source>
        <dbReference type="SAM" id="MobiDB-lite"/>
    </source>
</evidence>
<dbReference type="InterPro" id="IPR050109">
    <property type="entry name" value="HTH-type_TetR-like_transc_reg"/>
</dbReference>
<protein>
    <recommendedName>
        <fullName evidence="4">HTH tetR-type domain-containing protein</fullName>
    </recommendedName>
</protein>
<name>A0A2T4UCS4_9ACTN</name>
<dbReference type="GO" id="GO:0003700">
    <property type="term" value="F:DNA-binding transcription factor activity"/>
    <property type="evidence" value="ECO:0007669"/>
    <property type="project" value="TreeGrafter"/>
</dbReference>
<dbReference type="PRINTS" id="PR00455">
    <property type="entry name" value="HTHTETR"/>
</dbReference>
<evidence type="ECO:0000256" key="2">
    <source>
        <dbReference type="PROSITE-ProRule" id="PRU00335"/>
    </source>
</evidence>
<dbReference type="PANTHER" id="PTHR30055">
    <property type="entry name" value="HTH-TYPE TRANSCRIPTIONAL REGULATOR RUTR"/>
    <property type="match status" value="1"/>
</dbReference>
<sequence length="212" mass="22828">MRAVNPDEPPPRPLPRGRHSPGGQVVASSQRTRLLDALVELVAEHGYAGVKVGEIARTAGVSLSTFYAHFPGKEECFLEAYESVVQALMTDLGRSLAQVTTLEDGIEQAAVAYFAWFAERPTAARTFLIEIRGAGNVALQRRAEALDQFLVVFAAALERVGRPDLPPPRARLLALLGAVEALAYDRVLAGHPEQLLDLAPDAVDAAMRLLAP</sequence>
<evidence type="ECO:0000256" key="1">
    <source>
        <dbReference type="ARBA" id="ARBA00023125"/>
    </source>
</evidence>
<keyword evidence="1 2" id="KW-0238">DNA-binding</keyword>
<reference evidence="5 6" key="1">
    <citation type="submission" date="2018-03" db="EMBL/GenBank/DDBJ databases">
        <title>Aquarubrobacter algicola gen. nov., sp. nov., a novel actinobacterium isolated from shallow eutrophic lake during the end of cyanobacterial harmful algal blooms.</title>
        <authorList>
            <person name="Chun S.J."/>
        </authorList>
    </citation>
    <scope>NUCLEOTIDE SEQUENCE [LARGE SCALE GENOMIC DNA]</scope>
    <source>
        <strain evidence="5 6">Seoho-28</strain>
    </source>
</reference>
<dbReference type="Gene3D" id="1.10.10.60">
    <property type="entry name" value="Homeodomain-like"/>
    <property type="match status" value="1"/>
</dbReference>
<dbReference type="PANTHER" id="PTHR30055:SF187">
    <property type="entry name" value="TRANSCRIPTIONAL REGULATORY PROTEIN"/>
    <property type="match status" value="1"/>
</dbReference>
<feature type="domain" description="HTH tetR-type" evidence="4">
    <location>
        <begin position="28"/>
        <end position="88"/>
    </location>
</feature>
<organism evidence="5 6">
    <name type="scientific">Paraconexibacter algicola</name>
    <dbReference type="NCBI Taxonomy" id="2133960"/>
    <lineage>
        <taxon>Bacteria</taxon>
        <taxon>Bacillati</taxon>
        <taxon>Actinomycetota</taxon>
        <taxon>Thermoleophilia</taxon>
        <taxon>Solirubrobacterales</taxon>
        <taxon>Paraconexibacteraceae</taxon>
        <taxon>Paraconexibacter</taxon>
    </lineage>
</organism>
<dbReference type="InterPro" id="IPR001647">
    <property type="entry name" value="HTH_TetR"/>
</dbReference>
<dbReference type="SUPFAM" id="SSF46689">
    <property type="entry name" value="Homeodomain-like"/>
    <property type="match status" value="1"/>
</dbReference>
<keyword evidence="6" id="KW-1185">Reference proteome</keyword>
<dbReference type="AlphaFoldDB" id="A0A2T4UCS4"/>
<dbReference type="Gene3D" id="1.10.357.10">
    <property type="entry name" value="Tetracycline Repressor, domain 2"/>
    <property type="match status" value="1"/>
</dbReference>
<feature type="DNA-binding region" description="H-T-H motif" evidence="2">
    <location>
        <begin position="51"/>
        <end position="70"/>
    </location>
</feature>
<accession>A0A2T4UCS4</accession>
<evidence type="ECO:0000259" key="4">
    <source>
        <dbReference type="PROSITE" id="PS50977"/>
    </source>
</evidence>
<proteinExistence type="predicted"/>
<dbReference type="Pfam" id="PF00440">
    <property type="entry name" value="TetR_N"/>
    <property type="match status" value="1"/>
</dbReference>
<comment type="caution">
    <text evidence="5">The sequence shown here is derived from an EMBL/GenBank/DDBJ whole genome shotgun (WGS) entry which is preliminary data.</text>
</comment>
<dbReference type="GO" id="GO:0000976">
    <property type="term" value="F:transcription cis-regulatory region binding"/>
    <property type="evidence" value="ECO:0007669"/>
    <property type="project" value="TreeGrafter"/>
</dbReference>
<evidence type="ECO:0000313" key="5">
    <source>
        <dbReference type="EMBL" id="PTL55023.1"/>
    </source>
</evidence>